<keyword evidence="2" id="KW-1185">Reference proteome</keyword>
<dbReference type="RefSeq" id="WP_338292394.1">
    <property type="nucleotide sequence ID" value="NZ_AP027272.1"/>
</dbReference>
<accession>A0AA48HQZ3</accession>
<protein>
    <submittedName>
        <fullName evidence="1">Uncharacterized protein</fullName>
    </submittedName>
</protein>
<dbReference type="Proteomes" id="UP001333710">
    <property type="component" value="Chromosome"/>
</dbReference>
<name>A0AA48HQZ3_9ALTE</name>
<dbReference type="EMBL" id="AP027272">
    <property type="protein sequence ID" value="BDX06374.1"/>
    <property type="molecule type" value="Genomic_DNA"/>
</dbReference>
<sequence length="181" mass="20708">MQPDKNNLTEQAYIALSQYHHLLSEDAPKQLVFNDVVQLVNGNKKVDADAILQAINQSLTWCRAYKRLIEELCYVQSPHQAAASTEVQAAESIVRETELLKLSFKRDKSNVAHLYALLTLHHPTEFQKEFGVVVNVILNDVFYRMTFPPLSENRTQLLFDEQDAQVQALMDPRADILIMPK</sequence>
<gene>
    <name evidence="1" type="ORF">MACH26_18950</name>
</gene>
<dbReference type="AlphaFoldDB" id="A0AA48HQZ3"/>
<proteinExistence type="predicted"/>
<organism evidence="1 2">
    <name type="scientific">Planctobacterium marinum</name>
    <dbReference type="NCBI Taxonomy" id="1631968"/>
    <lineage>
        <taxon>Bacteria</taxon>
        <taxon>Pseudomonadati</taxon>
        <taxon>Pseudomonadota</taxon>
        <taxon>Gammaproteobacteria</taxon>
        <taxon>Alteromonadales</taxon>
        <taxon>Alteromonadaceae</taxon>
        <taxon>Planctobacterium</taxon>
    </lineage>
</organism>
<reference evidence="1" key="1">
    <citation type="submission" date="2023-01" db="EMBL/GenBank/DDBJ databases">
        <title>Complete genome sequence of Planctobacterium marinum strain Dej080120_11.</title>
        <authorList>
            <person name="Ueki S."/>
            <person name="Maruyama F."/>
        </authorList>
    </citation>
    <scope>NUCLEOTIDE SEQUENCE</scope>
    <source>
        <strain evidence="1">Dej080120_11</strain>
    </source>
</reference>
<evidence type="ECO:0000313" key="1">
    <source>
        <dbReference type="EMBL" id="BDX06374.1"/>
    </source>
</evidence>
<evidence type="ECO:0000313" key="2">
    <source>
        <dbReference type="Proteomes" id="UP001333710"/>
    </source>
</evidence>
<dbReference type="KEGG" id="pmaw:MACH26_18950"/>